<keyword evidence="6" id="KW-1185">Reference proteome</keyword>
<keyword evidence="2" id="KW-0808">Transferase</keyword>
<sequence>MDTLFSGIEITLQEVLKNKEARAALQRELLAQYKAPIISFTINMPGQVKLSPASRFLHKTGLERLKKSLEAAGLSIHAIQTVENNTGPEAFFSVAAEARLLKKIACQVEDEDEVGRLFDMDVLAMDGVPISRTTLKLPQRKCFICEQVAAVCARSRRHTSAELLAKIKQIIMAVQG</sequence>
<dbReference type="RefSeq" id="WP_091831186.1">
    <property type="nucleotide sequence ID" value="NZ_FNZK01000008.1"/>
</dbReference>
<evidence type="ECO:0000256" key="2">
    <source>
        <dbReference type="ARBA" id="ARBA00022679"/>
    </source>
</evidence>
<keyword evidence="3" id="KW-0548">Nucleotidyltransferase</keyword>
<gene>
    <name evidence="5" type="ORF">SAMN05660742_10885</name>
</gene>
<protein>
    <recommendedName>
        <fullName evidence="1">citrate lyase holo-[acyl-carrier protein] synthase</fullName>
        <ecNumber evidence="1">2.7.7.61</ecNumber>
    </recommendedName>
</protein>
<name>A0A1H6YZY4_9FIRM</name>
<dbReference type="Pfam" id="PF03802">
    <property type="entry name" value="CitX"/>
    <property type="match status" value="1"/>
</dbReference>
<dbReference type="AlphaFoldDB" id="A0A1H6YZY4"/>
<accession>A0A1H6YZY4</accession>
<evidence type="ECO:0000313" key="5">
    <source>
        <dbReference type="EMBL" id="SEJ46779.1"/>
    </source>
</evidence>
<dbReference type="STRING" id="84035.SAMN05660742_10885"/>
<dbReference type="EC" id="2.7.7.61" evidence="1"/>
<dbReference type="InterPro" id="IPR005551">
    <property type="entry name" value="CitX"/>
</dbReference>
<proteinExistence type="predicted"/>
<reference evidence="5 6" key="1">
    <citation type="submission" date="2016-10" db="EMBL/GenBank/DDBJ databases">
        <authorList>
            <person name="de Groot N.N."/>
        </authorList>
    </citation>
    <scope>NUCLEOTIDE SEQUENCE [LARGE SCALE GENOMIC DNA]</scope>
    <source>
        <strain evidence="5 6">DSM 2179</strain>
    </source>
</reference>
<dbReference type="EMBL" id="FNZK01000008">
    <property type="protein sequence ID" value="SEJ46779.1"/>
    <property type="molecule type" value="Genomic_DNA"/>
</dbReference>
<evidence type="ECO:0000256" key="3">
    <source>
        <dbReference type="ARBA" id="ARBA00022695"/>
    </source>
</evidence>
<evidence type="ECO:0000256" key="1">
    <source>
        <dbReference type="ARBA" id="ARBA00012524"/>
    </source>
</evidence>
<dbReference type="NCBIfam" id="TIGR03124">
    <property type="entry name" value="citrate_citX"/>
    <property type="match status" value="1"/>
</dbReference>
<dbReference type="GO" id="GO:0050519">
    <property type="term" value="F:holo-citrate lyase synthase activity"/>
    <property type="evidence" value="ECO:0007669"/>
    <property type="project" value="UniProtKB-EC"/>
</dbReference>
<dbReference type="Proteomes" id="UP000199662">
    <property type="component" value="Unassembled WGS sequence"/>
</dbReference>
<comment type="catalytic activity">
    <reaction evidence="4">
        <text>apo-[citrate lyase ACP] + 2'-(5''-triphospho-alpha-D-ribosyl)-3'-dephospho-CoA = holo-[citrate lyase ACP] + diphosphate</text>
        <dbReference type="Rhea" id="RHEA:16333"/>
        <dbReference type="Rhea" id="RHEA-COMP:10157"/>
        <dbReference type="Rhea" id="RHEA-COMP:10158"/>
        <dbReference type="ChEBI" id="CHEBI:29999"/>
        <dbReference type="ChEBI" id="CHEBI:33019"/>
        <dbReference type="ChEBI" id="CHEBI:61378"/>
        <dbReference type="ChEBI" id="CHEBI:82683"/>
        <dbReference type="EC" id="2.7.7.61"/>
    </reaction>
</comment>
<evidence type="ECO:0000313" key="6">
    <source>
        <dbReference type="Proteomes" id="UP000199662"/>
    </source>
</evidence>
<organism evidence="5 6">
    <name type="scientific">Propionispira arboris</name>
    <dbReference type="NCBI Taxonomy" id="84035"/>
    <lineage>
        <taxon>Bacteria</taxon>
        <taxon>Bacillati</taxon>
        <taxon>Bacillota</taxon>
        <taxon>Negativicutes</taxon>
        <taxon>Selenomonadales</taxon>
        <taxon>Selenomonadaceae</taxon>
        <taxon>Propionispira</taxon>
    </lineage>
</organism>
<dbReference type="GO" id="GO:0051191">
    <property type="term" value="P:prosthetic group biosynthetic process"/>
    <property type="evidence" value="ECO:0007669"/>
    <property type="project" value="InterPro"/>
</dbReference>
<evidence type="ECO:0000256" key="4">
    <source>
        <dbReference type="ARBA" id="ARBA00048574"/>
    </source>
</evidence>